<dbReference type="InterPro" id="IPR027417">
    <property type="entry name" value="P-loop_NTPase"/>
</dbReference>
<feature type="domain" description="ABC transporter" evidence="5">
    <location>
        <begin position="2"/>
        <end position="36"/>
    </location>
</feature>
<evidence type="ECO:0000256" key="3">
    <source>
        <dbReference type="ARBA" id="ARBA00022741"/>
    </source>
</evidence>
<dbReference type="Gene3D" id="3.40.50.300">
    <property type="entry name" value="P-loop containing nucleotide triphosphate hydrolases"/>
    <property type="match status" value="1"/>
</dbReference>
<reference evidence="6 7" key="1">
    <citation type="submission" date="2024-08" db="EMBL/GenBank/DDBJ databases">
        <authorList>
            <person name="Cucini C."/>
            <person name="Frati F."/>
        </authorList>
    </citation>
    <scope>NUCLEOTIDE SEQUENCE [LARGE SCALE GENOMIC DNA]</scope>
</reference>
<comment type="similarity">
    <text evidence="2">Belongs to the ABC transporter superfamily. ABCC family. Conjugate transporter (TC 3.A.1.208) subfamily.</text>
</comment>
<dbReference type="InterPro" id="IPR003439">
    <property type="entry name" value="ABC_transporter-like_ATP-bd"/>
</dbReference>
<evidence type="ECO:0000313" key="7">
    <source>
        <dbReference type="Proteomes" id="UP001642540"/>
    </source>
</evidence>
<dbReference type="InterPro" id="IPR050173">
    <property type="entry name" value="ABC_transporter_C-like"/>
</dbReference>
<dbReference type="EMBL" id="CAXLJM020000072">
    <property type="protein sequence ID" value="CAL8127060.1"/>
    <property type="molecule type" value="Genomic_DNA"/>
</dbReference>
<gene>
    <name evidence="6" type="ORF">ODALV1_LOCUS21678</name>
</gene>
<comment type="subcellular location">
    <subcellularLocation>
        <location evidence="1">Membrane</location>
        <topology evidence="1">Multi-pass membrane protein</topology>
    </subcellularLocation>
</comment>
<keyword evidence="4" id="KW-0067">ATP-binding</keyword>
<proteinExistence type="inferred from homology"/>
<sequence length="153" mass="16302">MVGEKGTALSGGQKARITLARAVYADADIYLLDDPLSAVDAQVGRHILEKCLLGVLKDTCRVLVTHQLQHIKYVDQIVLLVDGSVAHVGNHKSLKKSGIPYSELLNPPNEFAQPKKGVSVSSISTHTSVSTMAFPTAAKITVMNPATVKVGET</sequence>
<dbReference type="PANTHER" id="PTHR24223">
    <property type="entry name" value="ATP-BINDING CASSETTE SUB-FAMILY C"/>
    <property type="match status" value="1"/>
</dbReference>
<protein>
    <recommendedName>
        <fullName evidence="5">ABC transporter domain-containing protein</fullName>
    </recommendedName>
</protein>
<dbReference type="SUPFAM" id="SSF52540">
    <property type="entry name" value="P-loop containing nucleoside triphosphate hydrolases"/>
    <property type="match status" value="1"/>
</dbReference>
<keyword evidence="3" id="KW-0547">Nucleotide-binding</keyword>
<comment type="caution">
    <text evidence="6">The sequence shown here is derived from an EMBL/GenBank/DDBJ whole genome shotgun (WGS) entry which is preliminary data.</text>
</comment>
<keyword evidence="7" id="KW-1185">Reference proteome</keyword>
<evidence type="ECO:0000256" key="4">
    <source>
        <dbReference type="ARBA" id="ARBA00022840"/>
    </source>
</evidence>
<dbReference type="Pfam" id="PF00005">
    <property type="entry name" value="ABC_tran"/>
    <property type="match status" value="1"/>
</dbReference>
<evidence type="ECO:0000256" key="2">
    <source>
        <dbReference type="ARBA" id="ARBA00009726"/>
    </source>
</evidence>
<evidence type="ECO:0000256" key="1">
    <source>
        <dbReference type="ARBA" id="ARBA00004141"/>
    </source>
</evidence>
<name>A0ABP1RG63_9HEXA</name>
<dbReference type="Proteomes" id="UP001642540">
    <property type="component" value="Unassembled WGS sequence"/>
</dbReference>
<accession>A0ABP1RG63</accession>
<evidence type="ECO:0000259" key="5">
    <source>
        <dbReference type="Pfam" id="PF00005"/>
    </source>
</evidence>
<dbReference type="PANTHER" id="PTHR24223:SF456">
    <property type="entry name" value="MULTIDRUG RESISTANCE-ASSOCIATED PROTEIN LETHAL(2)03659"/>
    <property type="match status" value="1"/>
</dbReference>
<evidence type="ECO:0000313" key="6">
    <source>
        <dbReference type="EMBL" id="CAL8127060.1"/>
    </source>
</evidence>
<organism evidence="6 7">
    <name type="scientific">Orchesella dallaii</name>
    <dbReference type="NCBI Taxonomy" id="48710"/>
    <lineage>
        <taxon>Eukaryota</taxon>
        <taxon>Metazoa</taxon>
        <taxon>Ecdysozoa</taxon>
        <taxon>Arthropoda</taxon>
        <taxon>Hexapoda</taxon>
        <taxon>Collembola</taxon>
        <taxon>Entomobryomorpha</taxon>
        <taxon>Entomobryoidea</taxon>
        <taxon>Orchesellidae</taxon>
        <taxon>Orchesellinae</taxon>
        <taxon>Orchesella</taxon>
    </lineage>
</organism>